<evidence type="ECO:0000256" key="2">
    <source>
        <dbReference type="PROSITE-ProRule" id="PRU01091"/>
    </source>
</evidence>
<dbReference type="Pfam" id="PF00486">
    <property type="entry name" value="Trans_reg_C"/>
    <property type="match status" value="1"/>
</dbReference>
<evidence type="ECO:0000259" key="4">
    <source>
        <dbReference type="PROSITE" id="PS51755"/>
    </source>
</evidence>
<evidence type="ECO:0000313" key="5">
    <source>
        <dbReference type="EMBL" id="TQV87013.1"/>
    </source>
</evidence>
<gene>
    <name evidence="5" type="ORF">FLL46_14495</name>
</gene>
<comment type="caution">
    <text evidence="5">The sequence shown here is derived from an EMBL/GenBank/DDBJ whole genome shotgun (WGS) entry which is preliminary data.</text>
</comment>
<keyword evidence="1 2" id="KW-0238">DNA-binding</keyword>
<feature type="DNA-binding region" description="OmpR/PhoB-type" evidence="2">
    <location>
        <begin position="20"/>
        <end position="118"/>
    </location>
</feature>
<proteinExistence type="predicted"/>
<dbReference type="GO" id="GO:0000160">
    <property type="term" value="P:phosphorelay signal transduction system"/>
    <property type="evidence" value="ECO:0007669"/>
    <property type="project" value="InterPro"/>
</dbReference>
<organism evidence="5 6">
    <name type="scientific">Aliikangiella coralliicola</name>
    <dbReference type="NCBI Taxonomy" id="2592383"/>
    <lineage>
        <taxon>Bacteria</taxon>
        <taxon>Pseudomonadati</taxon>
        <taxon>Pseudomonadota</taxon>
        <taxon>Gammaproteobacteria</taxon>
        <taxon>Oceanospirillales</taxon>
        <taxon>Pleioneaceae</taxon>
        <taxon>Aliikangiella</taxon>
    </lineage>
</organism>
<dbReference type="OrthoDB" id="5696122at2"/>
<dbReference type="SUPFAM" id="SSF46894">
    <property type="entry name" value="C-terminal effector domain of the bipartite response regulators"/>
    <property type="match status" value="1"/>
</dbReference>
<feature type="transmembrane region" description="Helical" evidence="3">
    <location>
        <begin position="144"/>
        <end position="161"/>
    </location>
</feature>
<dbReference type="InterPro" id="IPR036388">
    <property type="entry name" value="WH-like_DNA-bd_sf"/>
</dbReference>
<dbReference type="RefSeq" id="WP_142894581.1">
    <property type="nucleotide sequence ID" value="NZ_ML660165.1"/>
</dbReference>
<dbReference type="InterPro" id="IPR016032">
    <property type="entry name" value="Sig_transdc_resp-reg_C-effctor"/>
</dbReference>
<dbReference type="EMBL" id="VIKS01000009">
    <property type="protein sequence ID" value="TQV87013.1"/>
    <property type="molecule type" value="Genomic_DNA"/>
</dbReference>
<evidence type="ECO:0000256" key="3">
    <source>
        <dbReference type="SAM" id="Phobius"/>
    </source>
</evidence>
<keyword evidence="3" id="KW-0812">Transmembrane</keyword>
<dbReference type="PROSITE" id="PS51755">
    <property type="entry name" value="OMPR_PHOB"/>
    <property type="match status" value="1"/>
</dbReference>
<dbReference type="InterPro" id="IPR001867">
    <property type="entry name" value="OmpR/PhoB-type_DNA-bd"/>
</dbReference>
<evidence type="ECO:0000256" key="1">
    <source>
        <dbReference type="ARBA" id="ARBA00023125"/>
    </source>
</evidence>
<keyword evidence="3" id="KW-0472">Membrane</keyword>
<dbReference type="GO" id="GO:0006355">
    <property type="term" value="P:regulation of DNA-templated transcription"/>
    <property type="evidence" value="ECO:0007669"/>
    <property type="project" value="InterPro"/>
</dbReference>
<feature type="domain" description="OmpR/PhoB-type" evidence="4">
    <location>
        <begin position="20"/>
        <end position="118"/>
    </location>
</feature>
<dbReference type="GO" id="GO:0003677">
    <property type="term" value="F:DNA binding"/>
    <property type="evidence" value="ECO:0007669"/>
    <property type="project" value="UniProtKB-UniRule"/>
</dbReference>
<keyword evidence="6" id="KW-1185">Reference proteome</keyword>
<reference evidence="5 6" key="1">
    <citation type="submission" date="2019-07" db="EMBL/GenBank/DDBJ databases">
        <title>Draft genome for Aliikangiella sp. M105.</title>
        <authorList>
            <person name="Wang G."/>
        </authorList>
    </citation>
    <scope>NUCLEOTIDE SEQUENCE [LARGE SCALE GENOMIC DNA]</scope>
    <source>
        <strain evidence="5 6">M105</strain>
    </source>
</reference>
<accession>A0A545UC56</accession>
<name>A0A545UC56_9GAMM</name>
<evidence type="ECO:0000313" key="6">
    <source>
        <dbReference type="Proteomes" id="UP000315439"/>
    </source>
</evidence>
<dbReference type="SMART" id="SM00862">
    <property type="entry name" value="Trans_reg_C"/>
    <property type="match status" value="1"/>
</dbReference>
<dbReference type="Gene3D" id="1.10.10.10">
    <property type="entry name" value="Winged helix-like DNA-binding domain superfamily/Winged helix DNA-binding domain"/>
    <property type="match status" value="1"/>
</dbReference>
<dbReference type="Proteomes" id="UP000315439">
    <property type="component" value="Unassembled WGS sequence"/>
</dbReference>
<dbReference type="AlphaFoldDB" id="A0A545UC56"/>
<keyword evidence="3" id="KW-1133">Transmembrane helix</keyword>
<sequence>MGSYQKFDLDPLYLGEEESNKTFLVNNQIIVDIDKQFLKLPDGQKRTFRKKTAGVLLAFLEQPNTPIASHHFLEKVWSGRIVSENVLKGSIYELRKLLKDEQKSMIVTIPKYGYLLTAQVSCPVNVIKSETKKTIVSRTLTKRTIIILVSLILVSTIAFTLM</sequence>
<protein>
    <recommendedName>
        <fullName evidence="4">OmpR/PhoB-type domain-containing protein</fullName>
    </recommendedName>
</protein>